<evidence type="ECO:0000313" key="2">
    <source>
        <dbReference type="Proteomes" id="UP001589789"/>
    </source>
</evidence>
<dbReference type="PANTHER" id="PTHR30348:SF14">
    <property type="entry name" value="BLR8050 PROTEIN"/>
    <property type="match status" value="1"/>
</dbReference>
<protein>
    <submittedName>
        <fullName evidence="1">DUF72 domain-containing protein</fullName>
    </submittedName>
</protein>
<dbReference type="RefSeq" id="WP_377051979.1">
    <property type="nucleotide sequence ID" value="NZ_JBHLVZ010000043.1"/>
</dbReference>
<dbReference type="InterPro" id="IPR002763">
    <property type="entry name" value="DUF72"/>
</dbReference>
<dbReference type="Proteomes" id="UP001589789">
    <property type="component" value="Unassembled WGS sequence"/>
</dbReference>
<comment type="caution">
    <text evidence="1">The sequence shown here is derived from an EMBL/GenBank/DDBJ whole genome shotgun (WGS) entry which is preliminary data.</text>
</comment>
<organism evidence="1 2">
    <name type="scientific">Muricoccus vinaceus</name>
    <dbReference type="NCBI Taxonomy" id="424704"/>
    <lineage>
        <taxon>Bacteria</taxon>
        <taxon>Pseudomonadati</taxon>
        <taxon>Pseudomonadota</taxon>
        <taxon>Alphaproteobacteria</taxon>
        <taxon>Acetobacterales</taxon>
        <taxon>Roseomonadaceae</taxon>
        <taxon>Muricoccus</taxon>
    </lineage>
</organism>
<proteinExistence type="predicted"/>
<sequence>MAGNVRVGTAGWSIPGQHAAAFPAGGSHLERYARVLPAVEINSSFYRPHRPSTYARWAASVPPSFRFAAKLPRAITHDRRLDGAAEPLARFLGEVESLGDRLGPLLIQLPPSLRYDAALVEGFLSLLRGRFDGLLACEPRHPSWFTDAAEARLASFRVARVAADPAVVPRAAAPGGWTGLSYRRLHGSPEMYRSAYGPGLIAATAREMEEEGGREAWCIFDNTALGEATGDALQLLGRIAG</sequence>
<dbReference type="SUPFAM" id="SSF117396">
    <property type="entry name" value="TM1631-like"/>
    <property type="match status" value="1"/>
</dbReference>
<dbReference type="InterPro" id="IPR036520">
    <property type="entry name" value="UPF0759_sf"/>
</dbReference>
<dbReference type="PANTHER" id="PTHR30348">
    <property type="entry name" value="UNCHARACTERIZED PROTEIN YECE"/>
    <property type="match status" value="1"/>
</dbReference>
<evidence type="ECO:0000313" key="1">
    <source>
        <dbReference type="EMBL" id="MFC0386982.1"/>
    </source>
</evidence>
<gene>
    <name evidence="1" type="ORF">ACFFIC_15700</name>
</gene>
<dbReference type="Gene3D" id="3.20.20.410">
    <property type="entry name" value="Protein of unknown function UPF0759"/>
    <property type="match status" value="1"/>
</dbReference>
<name>A0ABV6ITQ6_9PROT</name>
<reference evidence="1 2" key="1">
    <citation type="submission" date="2024-09" db="EMBL/GenBank/DDBJ databases">
        <authorList>
            <person name="Sun Q."/>
            <person name="Mori K."/>
        </authorList>
    </citation>
    <scope>NUCLEOTIDE SEQUENCE [LARGE SCALE GENOMIC DNA]</scope>
    <source>
        <strain evidence="1 2">CCM 7468</strain>
    </source>
</reference>
<accession>A0ABV6ITQ6</accession>
<dbReference type="EMBL" id="JBHLVZ010000043">
    <property type="protein sequence ID" value="MFC0386982.1"/>
    <property type="molecule type" value="Genomic_DNA"/>
</dbReference>
<keyword evidence="2" id="KW-1185">Reference proteome</keyword>
<dbReference type="Pfam" id="PF01904">
    <property type="entry name" value="DUF72"/>
    <property type="match status" value="1"/>
</dbReference>